<dbReference type="InterPro" id="IPR038408">
    <property type="entry name" value="GNK2_sf"/>
</dbReference>
<dbReference type="Proteomes" id="UP001497516">
    <property type="component" value="Chromosome 7"/>
</dbReference>
<sequence length="121" mass="12486">MFTFATMATVLEGYGASTKYCKGGVVTEYDVATYSAYVAHVVSELATVTPTKPGFQYGTVFPNDNPGSVQGSAVCDGTKDASRCTTCLSGLQQLLVDSCSRYEGGGAKGGVVCGMAFGIVH</sequence>
<evidence type="ECO:0000313" key="4">
    <source>
        <dbReference type="EMBL" id="CAL1400298.1"/>
    </source>
</evidence>
<accession>A0AAV2FRR0</accession>
<name>A0AAV2FRR0_9ROSI</name>
<dbReference type="InterPro" id="IPR002902">
    <property type="entry name" value="GNK2"/>
</dbReference>
<evidence type="ECO:0000259" key="3">
    <source>
        <dbReference type="PROSITE" id="PS51473"/>
    </source>
</evidence>
<gene>
    <name evidence="4" type="ORF">LTRI10_LOCUS40435</name>
</gene>
<keyword evidence="5" id="KW-1185">Reference proteome</keyword>
<evidence type="ECO:0000313" key="5">
    <source>
        <dbReference type="Proteomes" id="UP001497516"/>
    </source>
</evidence>
<protein>
    <recommendedName>
        <fullName evidence="3">Gnk2-homologous domain-containing protein</fullName>
    </recommendedName>
</protein>
<evidence type="ECO:0000256" key="1">
    <source>
        <dbReference type="ARBA" id="ARBA00022729"/>
    </source>
</evidence>
<dbReference type="PROSITE" id="PS51473">
    <property type="entry name" value="GNK2"/>
    <property type="match status" value="1"/>
</dbReference>
<organism evidence="4 5">
    <name type="scientific">Linum trigynum</name>
    <dbReference type="NCBI Taxonomy" id="586398"/>
    <lineage>
        <taxon>Eukaryota</taxon>
        <taxon>Viridiplantae</taxon>
        <taxon>Streptophyta</taxon>
        <taxon>Embryophyta</taxon>
        <taxon>Tracheophyta</taxon>
        <taxon>Spermatophyta</taxon>
        <taxon>Magnoliopsida</taxon>
        <taxon>eudicotyledons</taxon>
        <taxon>Gunneridae</taxon>
        <taxon>Pentapetalae</taxon>
        <taxon>rosids</taxon>
        <taxon>fabids</taxon>
        <taxon>Malpighiales</taxon>
        <taxon>Linaceae</taxon>
        <taxon>Linum</taxon>
    </lineage>
</organism>
<reference evidence="4 5" key="1">
    <citation type="submission" date="2024-04" db="EMBL/GenBank/DDBJ databases">
        <authorList>
            <person name="Fracassetti M."/>
        </authorList>
    </citation>
    <scope>NUCLEOTIDE SEQUENCE [LARGE SCALE GENOMIC DNA]</scope>
</reference>
<keyword evidence="1" id="KW-0732">Signal</keyword>
<feature type="domain" description="Gnk2-homologous" evidence="3">
    <location>
        <begin position="16"/>
        <end position="121"/>
    </location>
</feature>
<keyword evidence="2" id="KW-0677">Repeat</keyword>
<evidence type="ECO:0000256" key="2">
    <source>
        <dbReference type="ARBA" id="ARBA00022737"/>
    </source>
</evidence>
<dbReference type="Gene3D" id="3.30.430.20">
    <property type="entry name" value="Gnk2 domain, C-X8-C-X2-C motif"/>
    <property type="match status" value="1"/>
</dbReference>
<dbReference type="AlphaFoldDB" id="A0AAV2FRR0"/>
<dbReference type="EMBL" id="OZ034820">
    <property type="protein sequence ID" value="CAL1400298.1"/>
    <property type="molecule type" value="Genomic_DNA"/>
</dbReference>
<dbReference type="Pfam" id="PF01657">
    <property type="entry name" value="Stress-antifung"/>
    <property type="match status" value="1"/>
</dbReference>
<proteinExistence type="predicted"/>